<organism evidence="2 3">
    <name type="scientific">Oryza meyeriana var. granulata</name>
    <dbReference type="NCBI Taxonomy" id="110450"/>
    <lineage>
        <taxon>Eukaryota</taxon>
        <taxon>Viridiplantae</taxon>
        <taxon>Streptophyta</taxon>
        <taxon>Embryophyta</taxon>
        <taxon>Tracheophyta</taxon>
        <taxon>Spermatophyta</taxon>
        <taxon>Magnoliopsida</taxon>
        <taxon>Liliopsida</taxon>
        <taxon>Poales</taxon>
        <taxon>Poaceae</taxon>
        <taxon>BOP clade</taxon>
        <taxon>Oryzoideae</taxon>
        <taxon>Oryzeae</taxon>
        <taxon>Oryzinae</taxon>
        <taxon>Oryza</taxon>
        <taxon>Oryza meyeriana</taxon>
    </lineage>
</organism>
<evidence type="ECO:0000313" key="2">
    <source>
        <dbReference type="EMBL" id="KAF0891921.1"/>
    </source>
</evidence>
<evidence type="ECO:0000259" key="1">
    <source>
        <dbReference type="Pfam" id="PF00646"/>
    </source>
</evidence>
<proteinExistence type="predicted"/>
<dbReference type="Pfam" id="PF00646">
    <property type="entry name" value="F-box"/>
    <property type="match status" value="1"/>
</dbReference>
<feature type="domain" description="F-box" evidence="1">
    <location>
        <begin position="16"/>
        <end position="51"/>
    </location>
</feature>
<dbReference type="InterPro" id="IPR036047">
    <property type="entry name" value="F-box-like_dom_sf"/>
</dbReference>
<dbReference type="AlphaFoldDB" id="A0A6G1BVW6"/>
<protein>
    <recommendedName>
        <fullName evidence="1">F-box domain-containing protein</fullName>
    </recommendedName>
</protein>
<name>A0A6G1BVW6_9ORYZ</name>
<dbReference type="Proteomes" id="UP000479710">
    <property type="component" value="Unassembled WGS sequence"/>
</dbReference>
<dbReference type="InterPro" id="IPR001810">
    <property type="entry name" value="F-box_dom"/>
</dbReference>
<accession>A0A6G1BVW6</accession>
<sequence length="66" mass="7149">MATPDMSLHGGGEDHISSLSSALLSVILSRLDTADVARTAILSTRFRSMWSVTPLRLDNLELLAHT</sequence>
<reference evidence="2 3" key="1">
    <citation type="submission" date="2019-11" db="EMBL/GenBank/DDBJ databases">
        <title>Whole genome sequence of Oryza granulata.</title>
        <authorList>
            <person name="Li W."/>
        </authorList>
    </citation>
    <scope>NUCLEOTIDE SEQUENCE [LARGE SCALE GENOMIC DNA]</scope>
    <source>
        <strain evidence="3">cv. Menghai</strain>
        <tissue evidence="2">Leaf</tissue>
    </source>
</reference>
<dbReference type="EMBL" id="SPHZ02000011">
    <property type="protein sequence ID" value="KAF0891921.1"/>
    <property type="molecule type" value="Genomic_DNA"/>
</dbReference>
<evidence type="ECO:0000313" key="3">
    <source>
        <dbReference type="Proteomes" id="UP000479710"/>
    </source>
</evidence>
<comment type="caution">
    <text evidence="2">The sequence shown here is derived from an EMBL/GenBank/DDBJ whole genome shotgun (WGS) entry which is preliminary data.</text>
</comment>
<dbReference type="SUPFAM" id="SSF81383">
    <property type="entry name" value="F-box domain"/>
    <property type="match status" value="1"/>
</dbReference>
<gene>
    <name evidence="2" type="ORF">E2562_011311</name>
</gene>
<keyword evidence="3" id="KW-1185">Reference proteome</keyword>